<dbReference type="EMBL" id="DPIY01000009">
    <property type="protein sequence ID" value="HCT57428.1"/>
    <property type="molecule type" value="Genomic_DNA"/>
</dbReference>
<accession>A0A3D4V9W5</accession>
<dbReference type="Proteomes" id="UP000264071">
    <property type="component" value="Unassembled WGS sequence"/>
</dbReference>
<evidence type="ECO:0000313" key="2">
    <source>
        <dbReference type="Proteomes" id="UP000264071"/>
    </source>
</evidence>
<reference evidence="1 2" key="1">
    <citation type="journal article" date="2018" name="Nat. Biotechnol.">
        <title>A standardized bacterial taxonomy based on genome phylogeny substantially revises the tree of life.</title>
        <authorList>
            <person name="Parks D.H."/>
            <person name="Chuvochina M."/>
            <person name="Waite D.W."/>
            <person name="Rinke C."/>
            <person name="Skarshewski A."/>
            <person name="Chaumeil P.A."/>
            <person name="Hugenholtz P."/>
        </authorList>
    </citation>
    <scope>NUCLEOTIDE SEQUENCE [LARGE SCALE GENOMIC DNA]</scope>
    <source>
        <strain evidence="1">UBA8844</strain>
    </source>
</reference>
<name>A0A3D4V9W5_9BACT</name>
<sequence length="149" mass="16036">MLVACGDGGTAPEVSSPLALSIVTATRISISDSAVLTMSLKNSSASAYAARIPGSLEWPHFRVLVRNETGDTLWFHPGGVLPLLSDKTFAPQESVQMTLVWPLKNRTGAPVDAGTYRVSATIETFESDLERPVVVRSDEIRIVVANNLR</sequence>
<protein>
    <recommendedName>
        <fullName evidence="3">Intracellular proteinase inhibitor BsuPI domain-containing protein</fullName>
    </recommendedName>
</protein>
<comment type="caution">
    <text evidence="1">The sequence shown here is derived from an EMBL/GenBank/DDBJ whole genome shotgun (WGS) entry which is preliminary data.</text>
</comment>
<organism evidence="1 2">
    <name type="scientific">Gemmatimonas aurantiaca</name>
    <dbReference type="NCBI Taxonomy" id="173480"/>
    <lineage>
        <taxon>Bacteria</taxon>
        <taxon>Pseudomonadati</taxon>
        <taxon>Gemmatimonadota</taxon>
        <taxon>Gemmatimonadia</taxon>
        <taxon>Gemmatimonadales</taxon>
        <taxon>Gemmatimonadaceae</taxon>
        <taxon>Gemmatimonas</taxon>
    </lineage>
</organism>
<evidence type="ECO:0000313" key="1">
    <source>
        <dbReference type="EMBL" id="HCT57428.1"/>
    </source>
</evidence>
<evidence type="ECO:0008006" key="3">
    <source>
        <dbReference type="Google" id="ProtNLM"/>
    </source>
</evidence>
<gene>
    <name evidence="1" type="ORF">DGD08_09485</name>
</gene>
<dbReference type="AlphaFoldDB" id="A0A3D4V9W5"/>
<proteinExistence type="predicted"/>